<accession>A0A2N9I7I3</accession>
<dbReference type="InterPro" id="IPR005828">
    <property type="entry name" value="MFS_sugar_transport-like"/>
</dbReference>
<dbReference type="InterPro" id="IPR036259">
    <property type="entry name" value="MFS_trans_sf"/>
</dbReference>
<gene>
    <name evidence="5" type="ORF">FSB_LOCUS47892</name>
</gene>
<dbReference type="GO" id="GO:0022857">
    <property type="term" value="F:transmembrane transporter activity"/>
    <property type="evidence" value="ECO:0007669"/>
    <property type="project" value="InterPro"/>
</dbReference>
<evidence type="ECO:0000256" key="2">
    <source>
        <dbReference type="ARBA" id="ARBA00022692"/>
    </source>
</evidence>
<proteinExistence type="predicted"/>
<dbReference type="Pfam" id="PF00083">
    <property type="entry name" value="Sugar_tr"/>
    <property type="match status" value="1"/>
</dbReference>
<organism evidence="5">
    <name type="scientific">Fagus sylvatica</name>
    <name type="common">Beechnut</name>
    <dbReference type="NCBI Taxonomy" id="28930"/>
    <lineage>
        <taxon>Eukaryota</taxon>
        <taxon>Viridiplantae</taxon>
        <taxon>Streptophyta</taxon>
        <taxon>Embryophyta</taxon>
        <taxon>Tracheophyta</taxon>
        <taxon>Spermatophyta</taxon>
        <taxon>Magnoliopsida</taxon>
        <taxon>eudicotyledons</taxon>
        <taxon>Gunneridae</taxon>
        <taxon>Pentapetalae</taxon>
        <taxon>rosids</taxon>
        <taxon>fabids</taxon>
        <taxon>Fagales</taxon>
        <taxon>Fagaceae</taxon>
        <taxon>Fagus</taxon>
    </lineage>
</organism>
<reference evidence="5" key="1">
    <citation type="submission" date="2018-02" db="EMBL/GenBank/DDBJ databases">
        <authorList>
            <person name="Cohen D.B."/>
            <person name="Kent A.D."/>
        </authorList>
    </citation>
    <scope>NUCLEOTIDE SEQUENCE</scope>
</reference>
<dbReference type="AlphaFoldDB" id="A0A2N9I7I3"/>
<keyword evidence="3" id="KW-1133">Transmembrane helix</keyword>
<dbReference type="Gene3D" id="1.20.1250.20">
    <property type="entry name" value="MFS general substrate transporter like domains"/>
    <property type="match status" value="1"/>
</dbReference>
<dbReference type="EMBL" id="OIVN01004925">
    <property type="protein sequence ID" value="SPD20010.1"/>
    <property type="molecule type" value="Genomic_DNA"/>
</dbReference>
<dbReference type="GO" id="GO:0016020">
    <property type="term" value="C:membrane"/>
    <property type="evidence" value="ECO:0007669"/>
    <property type="project" value="UniProtKB-SubCell"/>
</dbReference>
<evidence type="ECO:0000256" key="4">
    <source>
        <dbReference type="ARBA" id="ARBA00023136"/>
    </source>
</evidence>
<evidence type="ECO:0000256" key="1">
    <source>
        <dbReference type="ARBA" id="ARBA00004370"/>
    </source>
</evidence>
<protein>
    <submittedName>
        <fullName evidence="5">Uncharacterized protein</fullName>
    </submittedName>
</protein>
<sequence length="266" mass="29017">MQSFRIGVVKAETRFPQTAPTDVAGKSVTAVSRAWGWKTCKTKKLIGKEHRFGAGLGGSDAFVSTSCQRKLESLSSVVKMYCSYLRRGERKGFICSLFMARGLPGVVGSEDMWSINSPSLGRPVVNQLGELSRGIPAMDEDWALEYWSCWLYPRDGRLSSGYLEGLPSLDDGRCTAGFGVGFALLIAPVYTAEISSPSLHRGFLTSLPDLLALALESYLAISQTLPFFAKLTLKLWMEANAWLYLIAAIPSLALSKIDFGILLGNV</sequence>
<evidence type="ECO:0000313" key="5">
    <source>
        <dbReference type="EMBL" id="SPD20010.1"/>
    </source>
</evidence>
<name>A0A2N9I7I3_FAGSY</name>
<evidence type="ECO:0000256" key="3">
    <source>
        <dbReference type="ARBA" id="ARBA00022989"/>
    </source>
</evidence>
<keyword evidence="4" id="KW-0472">Membrane</keyword>
<keyword evidence="2" id="KW-0812">Transmembrane</keyword>
<comment type="subcellular location">
    <subcellularLocation>
        <location evidence="1">Membrane</location>
    </subcellularLocation>
</comment>